<protein>
    <recommendedName>
        <fullName evidence="2">HpaB/PvcC/4-BUDH N-terminal domain-containing protein</fullName>
    </recommendedName>
</protein>
<dbReference type="EMBL" id="BART01010071">
    <property type="protein sequence ID" value="GAG84721.1"/>
    <property type="molecule type" value="Genomic_DNA"/>
</dbReference>
<dbReference type="Gene3D" id="1.10.3140.10">
    <property type="entry name" value="4-hydroxybutyryl-coa dehydratase, domain 1"/>
    <property type="match status" value="1"/>
</dbReference>
<organism evidence="1">
    <name type="scientific">marine sediment metagenome</name>
    <dbReference type="NCBI Taxonomy" id="412755"/>
    <lineage>
        <taxon>unclassified sequences</taxon>
        <taxon>metagenomes</taxon>
        <taxon>ecological metagenomes</taxon>
    </lineage>
</organism>
<name>X1CKI5_9ZZZZ</name>
<evidence type="ECO:0008006" key="2">
    <source>
        <dbReference type="Google" id="ProtNLM"/>
    </source>
</evidence>
<feature type="non-terminal residue" evidence="1">
    <location>
        <position position="63"/>
    </location>
</feature>
<gene>
    <name evidence="1" type="ORF">S01H4_22080</name>
</gene>
<comment type="caution">
    <text evidence="1">The sequence shown here is derived from an EMBL/GenBank/DDBJ whole genome shotgun (WGS) entry which is preliminary data.</text>
</comment>
<accession>X1CKI5</accession>
<dbReference type="SUPFAM" id="SSF56645">
    <property type="entry name" value="Acyl-CoA dehydrogenase NM domain-like"/>
    <property type="match status" value="1"/>
</dbReference>
<evidence type="ECO:0000313" key="1">
    <source>
        <dbReference type="EMBL" id="GAG84721.1"/>
    </source>
</evidence>
<dbReference type="AlphaFoldDB" id="X1CKI5"/>
<proteinExistence type="predicted"/>
<sequence length="63" mass="7421">MVRTKEQYIKDLGKMKSNLYYDGKEIDRLDDLQMDCLNTIGTTFEAFDDPEYKDLVQVKSHLT</sequence>
<dbReference type="GO" id="GO:0016627">
    <property type="term" value="F:oxidoreductase activity, acting on the CH-CH group of donors"/>
    <property type="evidence" value="ECO:0007669"/>
    <property type="project" value="InterPro"/>
</dbReference>
<dbReference type="InterPro" id="IPR009100">
    <property type="entry name" value="AcylCoA_DH/oxidase_NM_dom_sf"/>
</dbReference>
<reference evidence="1" key="1">
    <citation type="journal article" date="2014" name="Front. Microbiol.">
        <title>High frequency of phylogenetically diverse reductive dehalogenase-homologous genes in deep subseafloor sedimentary metagenomes.</title>
        <authorList>
            <person name="Kawai M."/>
            <person name="Futagami T."/>
            <person name="Toyoda A."/>
            <person name="Takaki Y."/>
            <person name="Nishi S."/>
            <person name="Hori S."/>
            <person name="Arai W."/>
            <person name="Tsubouchi T."/>
            <person name="Morono Y."/>
            <person name="Uchiyama I."/>
            <person name="Ito T."/>
            <person name="Fujiyama A."/>
            <person name="Inagaki F."/>
            <person name="Takami H."/>
        </authorList>
    </citation>
    <scope>NUCLEOTIDE SEQUENCE</scope>
    <source>
        <strain evidence="1">Expedition CK06-06</strain>
    </source>
</reference>